<evidence type="ECO:0000313" key="2">
    <source>
        <dbReference type="Proteomes" id="UP001281761"/>
    </source>
</evidence>
<dbReference type="EMBL" id="JARBJD010000059">
    <property type="protein sequence ID" value="KAK2956144.1"/>
    <property type="molecule type" value="Genomic_DNA"/>
</dbReference>
<sequence length="91" mass="9953">MKMLGTLILDCSAKVGFALVNADLIPHLVSTLNPLSLPFTEAVDLHVNLMKSINWTFCLITPLCLAELGIRGHDEQQAVRETSFSQSQVVS</sequence>
<proteinExistence type="predicted"/>
<reference evidence="1 2" key="1">
    <citation type="journal article" date="2022" name="bioRxiv">
        <title>Genomics of Preaxostyla Flagellates Illuminates Evolutionary Transitions and the Path Towards Mitochondrial Loss.</title>
        <authorList>
            <person name="Novak L.V.F."/>
            <person name="Treitli S.C."/>
            <person name="Pyrih J."/>
            <person name="Halakuc P."/>
            <person name="Pipaliya S.V."/>
            <person name="Vacek V."/>
            <person name="Brzon O."/>
            <person name="Soukal P."/>
            <person name="Eme L."/>
            <person name="Dacks J.B."/>
            <person name="Karnkowska A."/>
            <person name="Elias M."/>
            <person name="Hampl V."/>
        </authorList>
    </citation>
    <scope>NUCLEOTIDE SEQUENCE [LARGE SCALE GENOMIC DNA]</scope>
    <source>
        <strain evidence="1">NAU3</strain>
        <tissue evidence="1">Gut</tissue>
    </source>
</reference>
<protein>
    <submittedName>
        <fullName evidence="1">Uncharacterized protein</fullName>
    </submittedName>
</protein>
<gene>
    <name evidence="1" type="ORF">BLNAU_8924</name>
</gene>
<evidence type="ECO:0000313" key="1">
    <source>
        <dbReference type="EMBL" id="KAK2956144.1"/>
    </source>
</evidence>
<accession>A0ABQ9XXD9</accession>
<dbReference type="Proteomes" id="UP001281761">
    <property type="component" value="Unassembled WGS sequence"/>
</dbReference>
<comment type="caution">
    <text evidence="1">The sequence shown here is derived from an EMBL/GenBank/DDBJ whole genome shotgun (WGS) entry which is preliminary data.</text>
</comment>
<keyword evidence="2" id="KW-1185">Reference proteome</keyword>
<name>A0ABQ9XXD9_9EUKA</name>
<organism evidence="1 2">
    <name type="scientific">Blattamonas nauphoetae</name>
    <dbReference type="NCBI Taxonomy" id="2049346"/>
    <lineage>
        <taxon>Eukaryota</taxon>
        <taxon>Metamonada</taxon>
        <taxon>Preaxostyla</taxon>
        <taxon>Oxymonadida</taxon>
        <taxon>Blattamonas</taxon>
    </lineage>
</organism>